<dbReference type="InterPro" id="IPR057026">
    <property type="entry name" value="Znf-C2H2_ascomycetes"/>
</dbReference>
<feature type="domain" description="C2H2-type" evidence="3">
    <location>
        <begin position="566"/>
        <end position="594"/>
    </location>
</feature>
<feature type="region of interest" description="Disordered" evidence="2">
    <location>
        <begin position="419"/>
        <end position="529"/>
    </location>
</feature>
<dbReference type="InParanoid" id="A0A494G9T8"/>
<dbReference type="Gramene" id="Solyc00g110070.2.1">
    <property type="protein sequence ID" value="Solyc00g110070.2.1"/>
    <property type="gene ID" value="Solyc00g110070.2"/>
</dbReference>
<keyword evidence="5" id="KW-1185">Reference proteome</keyword>
<sequence length="733" mass="79744">MSSTPSIRISQPQRQTSPASYSGAQPEAASPMPIPKAQESIPPPLPPPTHLPEISTGQDPGWQWGNDPSSADFGRSAAVNPGSSLLGGELRSPLHAKELEHTRHASMDDGRRGSVLSTIAGGQRDHEMLDAQQPNSDEEGASRSRSGSTYRYVESLAEGVCHVERSIEKRQRDCIMSDRQNNGYSLSRAPLIDDFTCAITDTHQNRLQSERRLEQTTLVGSSNAYDKQLLSRIGGPSTPDSKRQSVSSVTLGPGMQETAQLAHAESERRNSQLRPLTVPTHERRQNSISDSPANSRFPHSASSGAVSPGFSGFWEHAPVDSNLLHTRNGSLSSSHRGSYDNTMYTHDDMEDSRMSSLNIHDRSPSGYSDDYTNGAKTGTKRRASSPPRELYYDDRASVGSASGQSDAYNRRSLHQLPERGSPVARFQPSHSSLSSAASYQPRHGSFGSSLGVPSVPSSATSYTSGRVSPNTLSPAIDPELARARTPSGSGQSLKPSPILPNPQHGRTLSSSTQGGAQSSGADSAPHSRQSSLSQLQGMYICECCPKKPKKFDTEDDLRLHESEKQYSCAYCPNRFKNKNEAERHQNSLHLRRHSWSCAALAGPEAAFHPSMTGNGADVCGYCGEEFANPPRWEVRAEHLNHVHKFGECNKAKKFFRADHFRQHLKHSHAGTSGKWTNMLENACMKDEPLPEKRAVTTNGGPAQAPPALMLTTTGLTGSPVQCSRLLERDPRDC</sequence>
<feature type="compositionally biased region" description="Polar residues" evidence="2">
    <location>
        <begin position="459"/>
        <end position="473"/>
    </location>
</feature>
<feature type="region of interest" description="Disordered" evidence="2">
    <location>
        <begin position="227"/>
        <end position="305"/>
    </location>
</feature>
<protein>
    <recommendedName>
        <fullName evidence="3">C2H2-type domain-containing protein</fullName>
    </recommendedName>
</protein>
<feature type="compositionally biased region" description="Low complexity" evidence="2">
    <location>
        <begin position="429"/>
        <end position="458"/>
    </location>
</feature>
<feature type="compositionally biased region" description="Low complexity" evidence="2">
    <location>
        <begin position="509"/>
        <end position="524"/>
    </location>
</feature>
<organism evidence="4">
    <name type="scientific">Solanum lycopersicum</name>
    <name type="common">Tomato</name>
    <name type="synonym">Lycopersicon esculentum</name>
    <dbReference type="NCBI Taxonomy" id="4081"/>
    <lineage>
        <taxon>Eukaryota</taxon>
        <taxon>Viridiplantae</taxon>
        <taxon>Streptophyta</taxon>
        <taxon>Embryophyta</taxon>
        <taxon>Tracheophyta</taxon>
        <taxon>Spermatophyta</taxon>
        <taxon>Magnoliopsida</taxon>
        <taxon>eudicotyledons</taxon>
        <taxon>Gunneridae</taxon>
        <taxon>Pentapetalae</taxon>
        <taxon>asterids</taxon>
        <taxon>lamiids</taxon>
        <taxon>Solanales</taxon>
        <taxon>Solanaceae</taxon>
        <taxon>Solanoideae</taxon>
        <taxon>Solaneae</taxon>
        <taxon>Solanum</taxon>
        <taxon>Solanum subgen. Lycopersicon</taxon>
    </lineage>
</organism>
<dbReference type="EnsemblPlants" id="Solyc00g110070.2.1">
    <property type="protein sequence ID" value="Solyc00g110070.2.1"/>
    <property type="gene ID" value="Solyc00g110070.2"/>
</dbReference>
<feature type="compositionally biased region" description="Polar residues" evidence="2">
    <location>
        <begin position="1"/>
        <end position="23"/>
    </location>
</feature>
<dbReference type="STRING" id="4081.A0A494G9T8"/>
<evidence type="ECO:0000259" key="3">
    <source>
        <dbReference type="PROSITE" id="PS50157"/>
    </source>
</evidence>
<keyword evidence="1" id="KW-0863">Zinc-finger</keyword>
<evidence type="ECO:0000313" key="5">
    <source>
        <dbReference type="Proteomes" id="UP000004994"/>
    </source>
</evidence>
<dbReference type="AlphaFoldDB" id="A0A494G9T8"/>
<proteinExistence type="predicted"/>
<dbReference type="GO" id="GO:0008270">
    <property type="term" value="F:zinc ion binding"/>
    <property type="evidence" value="ECO:0007669"/>
    <property type="project" value="UniProtKB-KW"/>
</dbReference>
<feature type="compositionally biased region" description="Pro residues" evidence="2">
    <location>
        <begin position="41"/>
        <end position="50"/>
    </location>
</feature>
<evidence type="ECO:0000256" key="1">
    <source>
        <dbReference type="PROSITE-ProRule" id="PRU00042"/>
    </source>
</evidence>
<evidence type="ECO:0000313" key="4">
    <source>
        <dbReference type="EnsemblPlants" id="Solyc00g110070.2.1"/>
    </source>
</evidence>
<feature type="compositionally biased region" description="Basic and acidic residues" evidence="2">
    <location>
        <begin position="345"/>
        <end position="363"/>
    </location>
</feature>
<dbReference type="PROSITE" id="PS00028">
    <property type="entry name" value="ZINC_FINGER_C2H2_1"/>
    <property type="match status" value="1"/>
</dbReference>
<reference evidence="4" key="2">
    <citation type="submission" date="2019-04" db="UniProtKB">
        <authorList>
            <consortium name="EnsemblPlants"/>
        </authorList>
    </citation>
    <scope>IDENTIFICATION</scope>
    <source>
        <strain evidence="4">cv. Heinz 1706</strain>
    </source>
</reference>
<feature type="region of interest" description="Disordered" evidence="2">
    <location>
        <begin position="325"/>
        <end position="407"/>
    </location>
</feature>
<keyword evidence="1" id="KW-0479">Metal-binding</keyword>
<dbReference type="Gene3D" id="3.30.160.60">
    <property type="entry name" value="Classic Zinc Finger"/>
    <property type="match status" value="1"/>
</dbReference>
<name>A0A494G9T8_SOLLC</name>
<dbReference type="InterPro" id="IPR013087">
    <property type="entry name" value="Znf_C2H2_type"/>
</dbReference>
<feature type="region of interest" description="Disordered" evidence="2">
    <location>
        <begin position="1"/>
        <end position="89"/>
    </location>
</feature>
<dbReference type="PROSITE" id="PS50157">
    <property type="entry name" value="ZINC_FINGER_C2H2_2"/>
    <property type="match status" value="1"/>
</dbReference>
<accession>A0A494G9T8</accession>
<feature type="region of interest" description="Disordered" evidence="2">
    <location>
        <begin position="122"/>
        <end position="149"/>
    </location>
</feature>
<dbReference type="SUPFAM" id="SSF57667">
    <property type="entry name" value="beta-beta-alpha zinc fingers"/>
    <property type="match status" value="1"/>
</dbReference>
<dbReference type="Pfam" id="PF24537">
    <property type="entry name" value="zf-C2H2_fungi"/>
    <property type="match status" value="1"/>
</dbReference>
<reference evidence="4" key="1">
    <citation type="journal article" date="2012" name="Nature">
        <title>The tomato genome sequence provides insights into fleshy fruit evolution.</title>
        <authorList>
            <consortium name="Tomato Genome Consortium"/>
        </authorList>
    </citation>
    <scope>NUCLEOTIDE SEQUENCE [LARGE SCALE GENOMIC DNA]</scope>
    <source>
        <strain evidence="4">cv. Heinz 1706</strain>
    </source>
</reference>
<dbReference type="PaxDb" id="4081-Solyc00g110070.1.1"/>
<feature type="compositionally biased region" description="Polar residues" evidence="2">
    <location>
        <begin position="325"/>
        <end position="344"/>
    </location>
</feature>
<evidence type="ECO:0000256" key="2">
    <source>
        <dbReference type="SAM" id="MobiDB-lite"/>
    </source>
</evidence>
<keyword evidence="1" id="KW-0862">Zinc</keyword>
<dbReference type="InterPro" id="IPR036236">
    <property type="entry name" value="Znf_C2H2_sf"/>
</dbReference>
<dbReference type="Proteomes" id="UP000004994">
    <property type="component" value="Unassembled WGS sequence"/>
</dbReference>